<dbReference type="Gene3D" id="1.10.260.40">
    <property type="entry name" value="lambda repressor-like DNA-binding domains"/>
    <property type="match status" value="1"/>
</dbReference>
<dbReference type="AlphaFoldDB" id="A0A1M6DZH2"/>
<accession>A0A1M6DZH2</accession>
<protein>
    <submittedName>
        <fullName evidence="3">Transcriptional regulator, contains XRE-family HTH domain</fullName>
    </submittedName>
</protein>
<name>A0A1M6DZH2_9FIRM</name>
<dbReference type="SUPFAM" id="SSF47413">
    <property type="entry name" value="lambda repressor-like DNA-binding domains"/>
    <property type="match status" value="1"/>
</dbReference>
<feature type="domain" description="HTH cro/C1-type" evidence="2">
    <location>
        <begin position="8"/>
        <end position="62"/>
    </location>
</feature>
<dbReference type="PANTHER" id="PTHR46797">
    <property type="entry name" value="HTH-TYPE TRANSCRIPTIONAL REGULATOR"/>
    <property type="match status" value="1"/>
</dbReference>
<dbReference type="RefSeq" id="WP_149733890.1">
    <property type="nucleotide sequence ID" value="NZ_FQZD01000007.1"/>
</dbReference>
<dbReference type="PANTHER" id="PTHR46797:SF1">
    <property type="entry name" value="METHYLPHOSPHONATE SYNTHASE"/>
    <property type="match status" value="1"/>
</dbReference>
<dbReference type="SMART" id="SM00530">
    <property type="entry name" value="HTH_XRE"/>
    <property type="match status" value="1"/>
</dbReference>
<dbReference type="InterPro" id="IPR001387">
    <property type="entry name" value="Cro/C1-type_HTH"/>
</dbReference>
<dbReference type="Proteomes" id="UP000322917">
    <property type="component" value="Unassembled WGS sequence"/>
</dbReference>
<sequence>MINVGERIKTIRKSKGFTSNSLAEQLEVSQSFVSGIENGSKKCSLETLDSICTILDITLAEFFQEDDSDINPNVKRLLEASKHLTAEQKELLTSFLETLNK</sequence>
<evidence type="ECO:0000256" key="1">
    <source>
        <dbReference type="ARBA" id="ARBA00023125"/>
    </source>
</evidence>
<evidence type="ECO:0000313" key="4">
    <source>
        <dbReference type="Proteomes" id="UP000322917"/>
    </source>
</evidence>
<dbReference type="CDD" id="cd00093">
    <property type="entry name" value="HTH_XRE"/>
    <property type="match status" value="1"/>
</dbReference>
<dbReference type="Pfam" id="PF01381">
    <property type="entry name" value="HTH_3"/>
    <property type="match status" value="1"/>
</dbReference>
<dbReference type="GO" id="GO:0005829">
    <property type="term" value="C:cytosol"/>
    <property type="evidence" value="ECO:0007669"/>
    <property type="project" value="TreeGrafter"/>
</dbReference>
<dbReference type="PROSITE" id="PS50943">
    <property type="entry name" value="HTH_CROC1"/>
    <property type="match status" value="1"/>
</dbReference>
<gene>
    <name evidence="3" type="ORF">SAMN02745170_01060</name>
</gene>
<dbReference type="GO" id="GO:0003677">
    <property type="term" value="F:DNA binding"/>
    <property type="evidence" value="ECO:0007669"/>
    <property type="project" value="UniProtKB-KW"/>
</dbReference>
<keyword evidence="1" id="KW-0238">DNA-binding</keyword>
<proteinExistence type="predicted"/>
<dbReference type="OrthoDB" id="118856at2"/>
<dbReference type="InterPro" id="IPR010982">
    <property type="entry name" value="Lambda_DNA-bd_dom_sf"/>
</dbReference>
<dbReference type="InterPro" id="IPR050807">
    <property type="entry name" value="TransReg_Diox_bact_type"/>
</dbReference>
<dbReference type="GO" id="GO:0003700">
    <property type="term" value="F:DNA-binding transcription factor activity"/>
    <property type="evidence" value="ECO:0007669"/>
    <property type="project" value="TreeGrafter"/>
</dbReference>
<organism evidence="3 4">
    <name type="scientific">Propionispora hippei DSM 15287</name>
    <dbReference type="NCBI Taxonomy" id="1123003"/>
    <lineage>
        <taxon>Bacteria</taxon>
        <taxon>Bacillati</taxon>
        <taxon>Bacillota</taxon>
        <taxon>Negativicutes</taxon>
        <taxon>Selenomonadales</taxon>
        <taxon>Sporomusaceae</taxon>
        <taxon>Propionispora</taxon>
    </lineage>
</organism>
<keyword evidence="4" id="KW-1185">Reference proteome</keyword>
<evidence type="ECO:0000313" key="3">
    <source>
        <dbReference type="EMBL" id="SHI78428.1"/>
    </source>
</evidence>
<reference evidence="3 4" key="1">
    <citation type="submission" date="2016-11" db="EMBL/GenBank/DDBJ databases">
        <authorList>
            <person name="Varghese N."/>
            <person name="Submissions S."/>
        </authorList>
    </citation>
    <scope>NUCLEOTIDE SEQUENCE [LARGE SCALE GENOMIC DNA]</scope>
    <source>
        <strain evidence="3 4">DSM 15287</strain>
    </source>
</reference>
<evidence type="ECO:0000259" key="2">
    <source>
        <dbReference type="PROSITE" id="PS50943"/>
    </source>
</evidence>
<dbReference type="EMBL" id="FQZD01000007">
    <property type="protein sequence ID" value="SHI78428.1"/>
    <property type="molecule type" value="Genomic_DNA"/>
</dbReference>